<evidence type="ECO:0000259" key="5">
    <source>
        <dbReference type="PROSITE" id="PS51005"/>
    </source>
</evidence>
<dbReference type="GO" id="GO:0003677">
    <property type="term" value="F:DNA binding"/>
    <property type="evidence" value="ECO:0007669"/>
    <property type="project" value="UniProtKB-KW"/>
</dbReference>
<evidence type="ECO:0000313" key="7">
    <source>
        <dbReference type="Proteomes" id="UP000593560"/>
    </source>
</evidence>
<dbReference type="OrthoDB" id="1667455at2759"/>
<evidence type="ECO:0000256" key="2">
    <source>
        <dbReference type="ARBA" id="ARBA00023125"/>
    </source>
</evidence>
<keyword evidence="3" id="KW-0804">Transcription</keyword>
<keyword evidence="7" id="KW-1185">Reference proteome</keyword>
<evidence type="ECO:0000313" key="6">
    <source>
        <dbReference type="EMBL" id="MBA0792400.1"/>
    </source>
</evidence>
<dbReference type="InterPro" id="IPR036093">
    <property type="entry name" value="NAC_dom_sf"/>
</dbReference>
<dbReference type="AlphaFoldDB" id="A0A7J9G4A8"/>
<dbReference type="Pfam" id="PF02365">
    <property type="entry name" value="NAM"/>
    <property type="match status" value="1"/>
</dbReference>
<dbReference type="InterPro" id="IPR003441">
    <property type="entry name" value="NAC-dom"/>
</dbReference>
<dbReference type="PANTHER" id="PTHR31744">
    <property type="entry name" value="PROTEIN CUP-SHAPED COTYLEDON 2-RELATED"/>
    <property type="match status" value="1"/>
</dbReference>
<gene>
    <name evidence="6" type="ORF">Gohar_016900</name>
</gene>
<dbReference type="EMBL" id="JABFAD010000002">
    <property type="protein sequence ID" value="MBA0792400.1"/>
    <property type="molecule type" value="Genomic_DNA"/>
</dbReference>
<dbReference type="PANTHER" id="PTHR31744:SF212">
    <property type="entry name" value="PROTEIN SOMBRERO-LIKE ISOFORM X2"/>
    <property type="match status" value="1"/>
</dbReference>
<name>A0A7J9G4A8_9ROSI</name>
<keyword evidence="4" id="KW-0539">Nucleus</keyword>
<feature type="domain" description="NAC" evidence="5">
    <location>
        <begin position="10"/>
        <end position="170"/>
    </location>
</feature>
<reference evidence="6 7" key="1">
    <citation type="journal article" date="2019" name="Genome Biol. Evol.">
        <title>Insights into the evolution of the New World diploid cottons (Gossypium, subgenus Houzingenia) based on genome sequencing.</title>
        <authorList>
            <person name="Grover C.E."/>
            <person name="Arick M.A. 2nd"/>
            <person name="Thrash A."/>
            <person name="Conover J.L."/>
            <person name="Sanders W.S."/>
            <person name="Peterson D.G."/>
            <person name="Frelichowski J.E."/>
            <person name="Scheffler J.A."/>
            <person name="Scheffler B.E."/>
            <person name="Wendel J.F."/>
        </authorList>
    </citation>
    <scope>NUCLEOTIDE SEQUENCE [LARGE SCALE GENOMIC DNA]</scope>
    <source>
        <strain evidence="6">0</strain>
        <tissue evidence="6">Leaf</tissue>
    </source>
</reference>
<evidence type="ECO:0000256" key="3">
    <source>
        <dbReference type="ARBA" id="ARBA00023163"/>
    </source>
</evidence>
<accession>A0A7J9G4A8</accession>
<protein>
    <recommendedName>
        <fullName evidence="5">NAC domain-containing protein</fullName>
    </recommendedName>
</protein>
<keyword evidence="2" id="KW-0238">DNA-binding</keyword>
<dbReference type="GO" id="GO:0006355">
    <property type="term" value="P:regulation of DNA-templated transcription"/>
    <property type="evidence" value="ECO:0007669"/>
    <property type="project" value="InterPro"/>
</dbReference>
<dbReference type="Proteomes" id="UP000593560">
    <property type="component" value="Unassembled WGS sequence"/>
</dbReference>
<evidence type="ECO:0000256" key="1">
    <source>
        <dbReference type="ARBA" id="ARBA00023015"/>
    </source>
</evidence>
<dbReference type="PROSITE" id="PS51005">
    <property type="entry name" value="NAC"/>
    <property type="match status" value="1"/>
</dbReference>
<organism evidence="6 7">
    <name type="scientific">Gossypium harknessii</name>
    <dbReference type="NCBI Taxonomy" id="34285"/>
    <lineage>
        <taxon>Eukaryota</taxon>
        <taxon>Viridiplantae</taxon>
        <taxon>Streptophyta</taxon>
        <taxon>Embryophyta</taxon>
        <taxon>Tracheophyta</taxon>
        <taxon>Spermatophyta</taxon>
        <taxon>Magnoliopsida</taxon>
        <taxon>eudicotyledons</taxon>
        <taxon>Gunneridae</taxon>
        <taxon>Pentapetalae</taxon>
        <taxon>rosids</taxon>
        <taxon>malvids</taxon>
        <taxon>Malvales</taxon>
        <taxon>Malvaceae</taxon>
        <taxon>Malvoideae</taxon>
        <taxon>Gossypium</taxon>
    </lineage>
</organism>
<dbReference type="SUPFAM" id="SSF101941">
    <property type="entry name" value="NAC domain"/>
    <property type="match status" value="1"/>
</dbReference>
<keyword evidence="1" id="KW-0805">Transcription regulation</keyword>
<evidence type="ECO:0000256" key="4">
    <source>
        <dbReference type="ARBA" id="ARBA00023242"/>
    </source>
</evidence>
<comment type="caution">
    <text evidence="6">The sequence shown here is derived from an EMBL/GenBank/DDBJ whole genome shotgun (WGS) entry which is preliminary data.</text>
</comment>
<sequence>MAARNGQLSVPPGFRFHPTEEELLYYYLRKKVSFEAIDLDVIREVDLNKLVPWDLKGHYSYITLRYADRLRSSKRLVLLQPHCHKDKKYPTGTRTNRATISGFWKATGRDRAVHLSNSKRVGMRKTLVFYTGRALHGQKTDWIMHEYRLDDDDSDQVQEDGWVVCRVFKKKNHNRGNFEAGLGQEDNLAHIRNVASSAQLEARHNHLQASYDYSFDASINLPQLFSPESAAVASSFISPLSLNSMDIESSRNLLRQASTGGSCGLMQQDQISPSLQLDIGTSSQKVPFRYLGCEADILKISKQLHLISDAYDFAFSS</sequence>
<dbReference type="Gene3D" id="2.170.150.80">
    <property type="entry name" value="NAC domain"/>
    <property type="match status" value="1"/>
</dbReference>
<proteinExistence type="predicted"/>